<proteinExistence type="predicted"/>
<evidence type="ECO:0000313" key="4">
    <source>
        <dbReference type="EMBL" id="OGG05089.1"/>
    </source>
</evidence>
<dbReference type="AlphaFoldDB" id="A0A1F5YY14"/>
<feature type="modified residue" description="4-aspartylphosphate" evidence="2">
    <location>
        <position position="52"/>
    </location>
</feature>
<dbReference type="Proteomes" id="UP000178448">
    <property type="component" value="Unassembled WGS sequence"/>
</dbReference>
<sequence>MKRIFIIDDNDAIVEALTFALEAYGYEVRSIRTWNGVRGVTGTAVPDVILLDLLLSGTDGKKVARELRSAARTRNIPIIMLSAHPGGRDAAKQAGVDGYLAKPFDIQELTDKIEAVS</sequence>
<dbReference type="EMBL" id="MFJD01000001">
    <property type="protein sequence ID" value="OGG05089.1"/>
    <property type="molecule type" value="Genomic_DNA"/>
</dbReference>
<accession>A0A1F5YY14</accession>
<dbReference type="PROSITE" id="PS50110">
    <property type="entry name" value="RESPONSE_REGULATORY"/>
    <property type="match status" value="1"/>
</dbReference>
<gene>
    <name evidence="4" type="ORF">A2Z33_06450</name>
</gene>
<dbReference type="InterPro" id="IPR001789">
    <property type="entry name" value="Sig_transdc_resp-reg_receiver"/>
</dbReference>
<dbReference type="Gene3D" id="3.40.50.2300">
    <property type="match status" value="1"/>
</dbReference>
<comment type="caution">
    <text evidence="4">The sequence shown here is derived from an EMBL/GenBank/DDBJ whole genome shotgun (WGS) entry which is preliminary data.</text>
</comment>
<protein>
    <recommendedName>
        <fullName evidence="3">Response regulatory domain-containing protein</fullName>
    </recommendedName>
</protein>
<name>A0A1F5YY14_9BACT</name>
<keyword evidence="1 2" id="KW-0597">Phosphoprotein</keyword>
<evidence type="ECO:0000313" key="5">
    <source>
        <dbReference type="Proteomes" id="UP000178448"/>
    </source>
</evidence>
<organism evidence="4 5">
    <name type="scientific">Candidatus Gottesmanbacteria bacterium RBG_16_52_11</name>
    <dbReference type="NCBI Taxonomy" id="1798374"/>
    <lineage>
        <taxon>Bacteria</taxon>
        <taxon>Candidatus Gottesmaniibacteriota</taxon>
    </lineage>
</organism>
<dbReference type="SMART" id="SM00448">
    <property type="entry name" value="REC"/>
    <property type="match status" value="1"/>
</dbReference>
<feature type="domain" description="Response regulatory" evidence="3">
    <location>
        <begin position="3"/>
        <end position="117"/>
    </location>
</feature>
<dbReference type="PANTHER" id="PTHR44591:SF3">
    <property type="entry name" value="RESPONSE REGULATORY DOMAIN-CONTAINING PROTEIN"/>
    <property type="match status" value="1"/>
</dbReference>
<reference evidence="4 5" key="1">
    <citation type="journal article" date="2016" name="Nat. Commun.">
        <title>Thousands of microbial genomes shed light on interconnected biogeochemical processes in an aquifer system.</title>
        <authorList>
            <person name="Anantharaman K."/>
            <person name="Brown C.T."/>
            <person name="Hug L.A."/>
            <person name="Sharon I."/>
            <person name="Castelle C.J."/>
            <person name="Probst A.J."/>
            <person name="Thomas B.C."/>
            <person name="Singh A."/>
            <person name="Wilkins M.J."/>
            <person name="Karaoz U."/>
            <person name="Brodie E.L."/>
            <person name="Williams K.H."/>
            <person name="Hubbard S.S."/>
            <person name="Banfield J.F."/>
        </authorList>
    </citation>
    <scope>NUCLEOTIDE SEQUENCE [LARGE SCALE GENOMIC DNA]</scope>
</reference>
<dbReference type="InterPro" id="IPR050595">
    <property type="entry name" value="Bact_response_regulator"/>
</dbReference>
<dbReference type="Pfam" id="PF00072">
    <property type="entry name" value="Response_reg"/>
    <property type="match status" value="1"/>
</dbReference>
<dbReference type="PANTHER" id="PTHR44591">
    <property type="entry name" value="STRESS RESPONSE REGULATOR PROTEIN 1"/>
    <property type="match status" value="1"/>
</dbReference>
<evidence type="ECO:0000256" key="2">
    <source>
        <dbReference type="PROSITE-ProRule" id="PRU00169"/>
    </source>
</evidence>
<dbReference type="STRING" id="1798374.A2Z33_06450"/>
<evidence type="ECO:0000256" key="1">
    <source>
        <dbReference type="ARBA" id="ARBA00022553"/>
    </source>
</evidence>
<dbReference type="SUPFAM" id="SSF52172">
    <property type="entry name" value="CheY-like"/>
    <property type="match status" value="1"/>
</dbReference>
<dbReference type="GO" id="GO:0000160">
    <property type="term" value="P:phosphorelay signal transduction system"/>
    <property type="evidence" value="ECO:0007669"/>
    <property type="project" value="InterPro"/>
</dbReference>
<evidence type="ECO:0000259" key="3">
    <source>
        <dbReference type="PROSITE" id="PS50110"/>
    </source>
</evidence>
<dbReference type="InterPro" id="IPR011006">
    <property type="entry name" value="CheY-like_superfamily"/>
</dbReference>